<name>A0A1I3MJG7_9PLAN</name>
<dbReference type="Proteomes" id="UP000199518">
    <property type="component" value="Unassembled WGS sequence"/>
</dbReference>
<dbReference type="AlphaFoldDB" id="A0A1I3MJG7"/>
<dbReference type="RefSeq" id="WP_092052807.1">
    <property type="nucleotide sequence ID" value="NZ_FOQD01000014.1"/>
</dbReference>
<accession>A0A1I3MJG7</accession>
<reference evidence="2" key="1">
    <citation type="submission" date="2016-10" db="EMBL/GenBank/DDBJ databases">
        <authorList>
            <person name="Varghese N."/>
            <person name="Submissions S."/>
        </authorList>
    </citation>
    <scope>NUCLEOTIDE SEQUENCE [LARGE SCALE GENOMIC DNA]</scope>
    <source>
        <strain evidence="2">DSM 26348</strain>
    </source>
</reference>
<sequence>MSHLALLTECSVVDEPRIYSFAEFATQRAPRTIAADERARVEFRNRCCPICNRVTVESIELNNGNLGRNGRMVPGTGTLVGFSCNACGHEWPA</sequence>
<gene>
    <name evidence="1" type="ORF">SAMN05421753_11424</name>
</gene>
<dbReference type="OrthoDB" id="275535at2"/>
<organism evidence="1 2">
    <name type="scientific">Planctomicrobium piriforme</name>
    <dbReference type="NCBI Taxonomy" id="1576369"/>
    <lineage>
        <taxon>Bacteria</taxon>
        <taxon>Pseudomonadati</taxon>
        <taxon>Planctomycetota</taxon>
        <taxon>Planctomycetia</taxon>
        <taxon>Planctomycetales</taxon>
        <taxon>Planctomycetaceae</taxon>
        <taxon>Planctomicrobium</taxon>
    </lineage>
</organism>
<evidence type="ECO:0000313" key="2">
    <source>
        <dbReference type="Proteomes" id="UP000199518"/>
    </source>
</evidence>
<dbReference type="EMBL" id="FOQD01000014">
    <property type="protein sequence ID" value="SFI97061.1"/>
    <property type="molecule type" value="Genomic_DNA"/>
</dbReference>
<proteinExistence type="predicted"/>
<evidence type="ECO:0000313" key="1">
    <source>
        <dbReference type="EMBL" id="SFI97061.1"/>
    </source>
</evidence>
<keyword evidence="2" id="KW-1185">Reference proteome</keyword>
<protein>
    <submittedName>
        <fullName evidence="1">Uncharacterized protein</fullName>
    </submittedName>
</protein>